<evidence type="ECO:0000313" key="2">
    <source>
        <dbReference type="Proteomes" id="UP000198781"/>
    </source>
</evidence>
<dbReference type="OrthoDB" id="287584at2"/>
<proteinExistence type="predicted"/>
<dbReference type="NCBIfam" id="TIGR02610">
    <property type="entry name" value="PHA_gran_rgn"/>
    <property type="match status" value="1"/>
</dbReference>
<protein>
    <submittedName>
        <fullName evidence="1">Putative polyhydroxyalkanoic acid system protein</fullName>
    </submittedName>
</protein>
<keyword evidence="2" id="KW-1185">Reference proteome</keyword>
<name>A0A1G6ZL64_9BURK</name>
<dbReference type="RefSeq" id="WP_092744900.1">
    <property type="nucleotide sequence ID" value="NZ_FMZC01000011.1"/>
</dbReference>
<sequence length="102" mass="11421">MPDIHIQRPHQLGLPEARKIAGLWAQKAQAKFEMECAYEEGAAQDTLRFQRPGIEGTLQVHADRFELQAELGFLFGAFKDRIAAEIDAQFDKLLSRPSPTAA</sequence>
<dbReference type="InterPro" id="IPR013433">
    <property type="entry name" value="PHA_gran_rgn"/>
</dbReference>
<evidence type="ECO:0000313" key="1">
    <source>
        <dbReference type="EMBL" id="SDE03172.1"/>
    </source>
</evidence>
<dbReference type="STRING" id="187868.SAMN05192589_111129"/>
<gene>
    <name evidence="1" type="ORF">SAMN05192589_111129</name>
</gene>
<dbReference type="EMBL" id="FMZC01000011">
    <property type="protein sequence ID" value="SDE03172.1"/>
    <property type="molecule type" value="Genomic_DNA"/>
</dbReference>
<reference evidence="1 2" key="1">
    <citation type="submission" date="2016-10" db="EMBL/GenBank/DDBJ databases">
        <authorList>
            <person name="de Groot N.N."/>
        </authorList>
    </citation>
    <scope>NUCLEOTIDE SEQUENCE [LARGE SCALE GENOMIC DNA]</scope>
    <source>
        <strain evidence="1 2">DSM 16619</strain>
    </source>
</reference>
<dbReference type="Pfam" id="PF09650">
    <property type="entry name" value="PHA_gran_rgn"/>
    <property type="match status" value="1"/>
</dbReference>
<dbReference type="Proteomes" id="UP000198781">
    <property type="component" value="Unassembled WGS sequence"/>
</dbReference>
<organism evidence="1 2">
    <name type="scientific">Paracidovorax valerianellae</name>
    <dbReference type="NCBI Taxonomy" id="187868"/>
    <lineage>
        <taxon>Bacteria</taxon>
        <taxon>Pseudomonadati</taxon>
        <taxon>Pseudomonadota</taxon>
        <taxon>Betaproteobacteria</taxon>
        <taxon>Burkholderiales</taxon>
        <taxon>Comamonadaceae</taxon>
        <taxon>Paracidovorax</taxon>
    </lineage>
</organism>
<dbReference type="AlphaFoldDB" id="A0A1G6ZL64"/>
<accession>A0A1G6ZL64</accession>